<organism evidence="1 2">
    <name type="scientific">Batillaria attramentaria</name>
    <dbReference type="NCBI Taxonomy" id="370345"/>
    <lineage>
        <taxon>Eukaryota</taxon>
        <taxon>Metazoa</taxon>
        <taxon>Spiralia</taxon>
        <taxon>Lophotrochozoa</taxon>
        <taxon>Mollusca</taxon>
        <taxon>Gastropoda</taxon>
        <taxon>Caenogastropoda</taxon>
        <taxon>Sorbeoconcha</taxon>
        <taxon>Cerithioidea</taxon>
        <taxon>Batillariidae</taxon>
        <taxon>Batillaria</taxon>
    </lineage>
</organism>
<evidence type="ECO:0000313" key="1">
    <source>
        <dbReference type="EMBL" id="KAK7497559.1"/>
    </source>
</evidence>
<comment type="caution">
    <text evidence="1">The sequence shown here is derived from an EMBL/GenBank/DDBJ whole genome shotgun (WGS) entry which is preliminary data.</text>
</comment>
<dbReference type="Proteomes" id="UP001519460">
    <property type="component" value="Unassembled WGS sequence"/>
</dbReference>
<name>A0ABD0LEV0_9CAEN</name>
<gene>
    <name evidence="1" type="ORF">BaRGS_00011199</name>
</gene>
<dbReference type="EMBL" id="JACVVK020000057">
    <property type="protein sequence ID" value="KAK7497559.1"/>
    <property type="molecule type" value="Genomic_DNA"/>
</dbReference>
<reference evidence="1 2" key="1">
    <citation type="journal article" date="2023" name="Sci. Data">
        <title>Genome assembly of the Korean intertidal mud-creeper Batillaria attramentaria.</title>
        <authorList>
            <person name="Patra A.K."/>
            <person name="Ho P.T."/>
            <person name="Jun S."/>
            <person name="Lee S.J."/>
            <person name="Kim Y."/>
            <person name="Won Y.J."/>
        </authorList>
    </citation>
    <scope>NUCLEOTIDE SEQUENCE [LARGE SCALE GENOMIC DNA]</scope>
    <source>
        <strain evidence="1">Wonlab-2016</strain>
    </source>
</reference>
<proteinExistence type="predicted"/>
<sequence length="72" mass="8048">MRFINVPPLRRKQAAVPHYLPCHIEVTESATGQAKVKHGRQLLNHDLGACPKTRTKPGFLPENWFSSCLSPA</sequence>
<evidence type="ECO:0000313" key="2">
    <source>
        <dbReference type="Proteomes" id="UP001519460"/>
    </source>
</evidence>
<keyword evidence="2" id="KW-1185">Reference proteome</keyword>
<dbReference type="AlphaFoldDB" id="A0ABD0LEV0"/>
<accession>A0ABD0LEV0</accession>
<protein>
    <submittedName>
        <fullName evidence="1">Uncharacterized protein</fullName>
    </submittedName>
</protein>